<reference evidence="1 2" key="1">
    <citation type="submission" date="2019-02" db="EMBL/GenBank/DDBJ databases">
        <title>WGS of Pseudoxanthomonas species novum from clinical isolates.</title>
        <authorList>
            <person name="Bernier A.-M."/>
            <person name="Bernard K."/>
            <person name="Vachon A."/>
        </authorList>
    </citation>
    <scope>NUCLEOTIDE SEQUENCE [LARGE SCALE GENOMIC DNA]</scope>
    <source>
        <strain evidence="1 2">NML130969</strain>
    </source>
</reference>
<accession>A0A4Q8M479</accession>
<organism evidence="1 2">
    <name type="scientific">Pseudoxanthomonas winnipegensis</name>
    <dbReference type="NCBI Taxonomy" id="2480810"/>
    <lineage>
        <taxon>Bacteria</taxon>
        <taxon>Pseudomonadati</taxon>
        <taxon>Pseudomonadota</taxon>
        <taxon>Gammaproteobacteria</taxon>
        <taxon>Lysobacterales</taxon>
        <taxon>Lysobacteraceae</taxon>
        <taxon>Pseudoxanthomonas</taxon>
    </lineage>
</organism>
<name>A0A4Q8M479_9GAMM</name>
<dbReference type="Proteomes" id="UP000294164">
    <property type="component" value="Unassembled WGS sequence"/>
</dbReference>
<dbReference type="AlphaFoldDB" id="A0A4Q8M479"/>
<gene>
    <name evidence="1" type="ORF">EA655_11500</name>
</gene>
<proteinExistence type="predicted"/>
<evidence type="ECO:0000313" key="2">
    <source>
        <dbReference type="Proteomes" id="UP000294164"/>
    </source>
</evidence>
<dbReference type="RefSeq" id="WP_130534720.1">
    <property type="nucleotide sequence ID" value="NZ_SHMG01000006.1"/>
</dbReference>
<evidence type="ECO:0000313" key="1">
    <source>
        <dbReference type="EMBL" id="TAA41560.1"/>
    </source>
</evidence>
<sequence>MWYAEAKKQCERNRQQIFAYNFDAFPNFDALMKNEDYVANLEELAGLNFRLRLFESKNPHDQYVFDVVSGDYSDTDLGNQIITGTGIASPEYRKTLSKHMNDMLDMSIPLENPQMCMLLLERVRLRYGYDDKAKFQQYDQTGIPRDVKVYAIHKTALTDIRDDPDCAYEQSLKTLVIHDTTRELPLSQAFKDMGRDTTPRKELTYQY</sequence>
<protein>
    <submittedName>
        <fullName evidence="1">Uncharacterized protein</fullName>
    </submittedName>
</protein>
<dbReference type="OrthoDB" id="10000415at2"/>
<comment type="caution">
    <text evidence="1">The sequence shown here is derived from an EMBL/GenBank/DDBJ whole genome shotgun (WGS) entry which is preliminary data.</text>
</comment>
<dbReference type="EMBL" id="SHMG01000006">
    <property type="protein sequence ID" value="TAA41560.1"/>
    <property type="molecule type" value="Genomic_DNA"/>
</dbReference>